<comment type="caution">
    <text evidence="1">The sequence shown here is derived from an EMBL/GenBank/DDBJ whole genome shotgun (WGS) entry which is preliminary data.</text>
</comment>
<accession>A0A6A7Y7M9</accession>
<sequence length="90" mass="9757">MSDGDQSDRVRVTDHAVERYLERGSMGDLAVIRGGRLDIAATRAAIAAVCRRGARAHAKAVLYDRVRFVLKADHGEIVVVTALARRGGSR</sequence>
<organism evidence="1 2">
    <name type="scientific">Segnochrobactrum spirostomi</name>
    <dbReference type="NCBI Taxonomy" id="2608987"/>
    <lineage>
        <taxon>Bacteria</taxon>
        <taxon>Pseudomonadati</taxon>
        <taxon>Pseudomonadota</taxon>
        <taxon>Alphaproteobacteria</taxon>
        <taxon>Hyphomicrobiales</taxon>
        <taxon>Segnochrobactraceae</taxon>
        <taxon>Segnochrobactrum</taxon>
    </lineage>
</organism>
<dbReference type="EMBL" id="VWNA01000001">
    <property type="protein sequence ID" value="MQT13662.1"/>
    <property type="molecule type" value="Genomic_DNA"/>
</dbReference>
<keyword evidence="2" id="KW-1185">Reference proteome</keyword>
<reference evidence="1 2" key="1">
    <citation type="submission" date="2019-09" db="EMBL/GenBank/DDBJ databases">
        <title>Segnochrobactrum spirostomi gen. nov., sp. nov., isolated from the ciliate Spirostomum cf. yagiui and description of a novel family, Segnochrobactraceae fam. nov. within the order Rhizobiales of the class Alphaproteobacteria.</title>
        <authorList>
            <person name="Akter S."/>
            <person name="Shazib S.U.A."/>
            <person name="Shin M.K."/>
        </authorList>
    </citation>
    <scope>NUCLEOTIDE SEQUENCE [LARGE SCALE GENOMIC DNA]</scope>
    <source>
        <strain evidence="1 2">Sp-1</strain>
    </source>
</reference>
<evidence type="ECO:0000313" key="1">
    <source>
        <dbReference type="EMBL" id="MQT13662.1"/>
    </source>
</evidence>
<gene>
    <name evidence="1" type="ORF">F0357_13630</name>
</gene>
<name>A0A6A7Y7M9_9HYPH</name>
<proteinExistence type="predicted"/>
<dbReference type="AlphaFoldDB" id="A0A6A7Y7M9"/>
<dbReference type="RefSeq" id="WP_153482700.1">
    <property type="nucleotide sequence ID" value="NZ_VWNA01000001.1"/>
</dbReference>
<dbReference type="Proteomes" id="UP000332515">
    <property type="component" value="Unassembled WGS sequence"/>
</dbReference>
<evidence type="ECO:0000313" key="2">
    <source>
        <dbReference type="Proteomes" id="UP000332515"/>
    </source>
</evidence>
<protein>
    <submittedName>
        <fullName evidence="1">Uncharacterized protein</fullName>
    </submittedName>
</protein>